<dbReference type="Gene3D" id="3.40.1620.10">
    <property type="entry name" value="YefM-like domain"/>
    <property type="match status" value="1"/>
</dbReference>
<sequence>MTEANRRTAELVNEARYGHQPVMITDHGKPAAVVISPELMARYQALEDAADMAVIEEIKARGPVWVSNDDAQRMMDQWMEEAEAAEQNR</sequence>
<comment type="function">
    <text evidence="2">Antitoxin component of a type II toxin-antitoxin (TA) system.</text>
</comment>
<comment type="caution">
    <text evidence="3">The sequence shown here is derived from an EMBL/GenBank/DDBJ whole genome shotgun (WGS) entry which is preliminary data.</text>
</comment>
<proteinExistence type="inferred from homology"/>
<dbReference type="AlphaFoldDB" id="A0A4R6K4A6"/>
<dbReference type="Proteomes" id="UP000295388">
    <property type="component" value="Unassembled WGS sequence"/>
</dbReference>
<name>A0A4R6K4A6_9ACTN</name>
<protein>
    <recommendedName>
        <fullName evidence="2">Antitoxin</fullName>
    </recommendedName>
</protein>
<dbReference type="InterPro" id="IPR036165">
    <property type="entry name" value="YefM-like_sf"/>
</dbReference>
<gene>
    <name evidence="3" type="ORF">EV643_119185</name>
</gene>
<dbReference type="EMBL" id="SNWQ01000019">
    <property type="protein sequence ID" value="TDO43252.1"/>
    <property type="molecule type" value="Genomic_DNA"/>
</dbReference>
<dbReference type="NCBIfam" id="TIGR01552">
    <property type="entry name" value="phd_fam"/>
    <property type="match status" value="1"/>
</dbReference>
<dbReference type="SUPFAM" id="SSF143120">
    <property type="entry name" value="YefM-like"/>
    <property type="match status" value="1"/>
</dbReference>
<keyword evidence="4" id="KW-1185">Reference proteome</keyword>
<reference evidence="3 4" key="1">
    <citation type="submission" date="2019-03" db="EMBL/GenBank/DDBJ databases">
        <title>Genomic Encyclopedia of Type Strains, Phase III (KMG-III): the genomes of soil and plant-associated and newly described type strains.</title>
        <authorList>
            <person name="Whitman W."/>
        </authorList>
    </citation>
    <scope>NUCLEOTIDE SEQUENCE [LARGE SCALE GENOMIC DNA]</scope>
    <source>
        <strain evidence="3 4">VKM Ac-2527</strain>
    </source>
</reference>
<dbReference type="InterPro" id="IPR006442">
    <property type="entry name" value="Antitoxin_Phd/YefM"/>
</dbReference>
<organism evidence="3 4">
    <name type="scientific">Kribbella caucasensis</name>
    <dbReference type="NCBI Taxonomy" id="2512215"/>
    <lineage>
        <taxon>Bacteria</taxon>
        <taxon>Bacillati</taxon>
        <taxon>Actinomycetota</taxon>
        <taxon>Actinomycetes</taxon>
        <taxon>Propionibacteriales</taxon>
        <taxon>Kribbellaceae</taxon>
        <taxon>Kribbella</taxon>
    </lineage>
</organism>
<dbReference type="Pfam" id="PF02604">
    <property type="entry name" value="PhdYeFM_antitox"/>
    <property type="match status" value="1"/>
</dbReference>
<comment type="similarity">
    <text evidence="1 2">Belongs to the phD/YefM antitoxin family.</text>
</comment>
<accession>A0A4R6K4A6</accession>
<evidence type="ECO:0000256" key="2">
    <source>
        <dbReference type="RuleBase" id="RU362080"/>
    </source>
</evidence>
<evidence type="ECO:0000313" key="4">
    <source>
        <dbReference type="Proteomes" id="UP000295388"/>
    </source>
</evidence>
<evidence type="ECO:0000313" key="3">
    <source>
        <dbReference type="EMBL" id="TDO43252.1"/>
    </source>
</evidence>
<evidence type="ECO:0000256" key="1">
    <source>
        <dbReference type="ARBA" id="ARBA00009981"/>
    </source>
</evidence>